<name>A0A6A6H0D6_VIRVR</name>
<evidence type="ECO:0000256" key="1">
    <source>
        <dbReference type="ARBA" id="ARBA00022898"/>
    </source>
</evidence>
<dbReference type="AlphaFoldDB" id="A0A6A6H0D6"/>
<evidence type="ECO:0000313" key="3">
    <source>
        <dbReference type="EMBL" id="KAF2231033.1"/>
    </source>
</evidence>
<feature type="domain" description="Aminotransferase class V" evidence="2">
    <location>
        <begin position="73"/>
        <end position="256"/>
    </location>
</feature>
<keyword evidence="4" id="KW-1185">Reference proteome</keyword>
<keyword evidence="3" id="KW-0808">Transferase</keyword>
<gene>
    <name evidence="3" type="ORF">EV356DRAFT_519140</name>
</gene>
<dbReference type="InterPro" id="IPR015421">
    <property type="entry name" value="PyrdxlP-dep_Trfase_major"/>
</dbReference>
<dbReference type="Pfam" id="PF00266">
    <property type="entry name" value="Aminotran_5"/>
    <property type="match status" value="1"/>
</dbReference>
<reference evidence="3" key="1">
    <citation type="journal article" date="2020" name="Stud. Mycol.">
        <title>101 Dothideomycetes genomes: a test case for predicting lifestyles and emergence of pathogens.</title>
        <authorList>
            <person name="Haridas S."/>
            <person name="Albert R."/>
            <person name="Binder M."/>
            <person name="Bloem J."/>
            <person name="Labutti K."/>
            <person name="Salamov A."/>
            <person name="Andreopoulos B."/>
            <person name="Baker S."/>
            <person name="Barry K."/>
            <person name="Bills G."/>
            <person name="Bluhm B."/>
            <person name="Cannon C."/>
            <person name="Castanera R."/>
            <person name="Culley D."/>
            <person name="Daum C."/>
            <person name="Ezra D."/>
            <person name="Gonzalez J."/>
            <person name="Henrissat B."/>
            <person name="Kuo A."/>
            <person name="Liang C."/>
            <person name="Lipzen A."/>
            <person name="Lutzoni F."/>
            <person name="Magnuson J."/>
            <person name="Mondo S."/>
            <person name="Nolan M."/>
            <person name="Ohm R."/>
            <person name="Pangilinan J."/>
            <person name="Park H.-J."/>
            <person name="Ramirez L."/>
            <person name="Alfaro M."/>
            <person name="Sun H."/>
            <person name="Tritt A."/>
            <person name="Yoshinaga Y."/>
            <person name="Zwiers L.-H."/>
            <person name="Turgeon B."/>
            <person name="Goodwin S."/>
            <person name="Spatafora J."/>
            <person name="Crous P."/>
            <person name="Grigoriev I."/>
        </authorList>
    </citation>
    <scope>NUCLEOTIDE SEQUENCE</scope>
    <source>
        <strain evidence="3">Tuck. ex Michener</strain>
    </source>
</reference>
<dbReference type="Gene3D" id="3.40.640.10">
    <property type="entry name" value="Type I PLP-dependent aspartate aminotransferase-like (Major domain)"/>
    <property type="match status" value="1"/>
</dbReference>
<dbReference type="InterPro" id="IPR000192">
    <property type="entry name" value="Aminotrans_V_dom"/>
</dbReference>
<dbReference type="OrthoDB" id="5978656at2759"/>
<dbReference type="InterPro" id="IPR015424">
    <property type="entry name" value="PyrdxlP-dep_Trfase"/>
</dbReference>
<dbReference type="SUPFAM" id="SSF53383">
    <property type="entry name" value="PLP-dependent transferases"/>
    <property type="match status" value="1"/>
</dbReference>
<accession>A0A6A6H0D6</accession>
<sequence length="465" mass="51622">MTDLKKEDEDAVASTPFGREMRKFFPFADDYMHLNHASWGALPTAILNVQRQFQDATERRLDPFIRYELPTHIVAARRALAALLHAPLNSTVMIQNATTGFSVVLRNLPWSAGDTIFYFSTIYGGCEKSIQFTAETTPATAQRIPLAYPLSDAALLAQLHSAITATRAQGLRPRLAVFDTVSSMPGVRMPFEALTALCRAEGVLSFVDGAHGAGHLPLNLARLDPDFFVSNAHKWLMVPRPCAVLYVREALQPLIRSSVPTSHGFRPSVRPGEKVRGSPMPVDETETAFVANFAFVGTLDTSPYICVPAAVEWRARLRWEGKTGEEAVVAYGMWLARAVGRRVAEMWGTEVLSNGGCEGQEGRDTLGECCMSNVRLPLDVASIAEKWNRGDVDSTGAKLVIWMGKTGLEYGTFVQTYYYVGALWWRISAQIYLELKDFEWGANVIEKMCDRAEKGEWMGKERSKL</sequence>
<organism evidence="3 4">
    <name type="scientific">Viridothelium virens</name>
    <name type="common">Speckled blister lichen</name>
    <name type="synonym">Trypethelium virens</name>
    <dbReference type="NCBI Taxonomy" id="1048519"/>
    <lineage>
        <taxon>Eukaryota</taxon>
        <taxon>Fungi</taxon>
        <taxon>Dikarya</taxon>
        <taxon>Ascomycota</taxon>
        <taxon>Pezizomycotina</taxon>
        <taxon>Dothideomycetes</taxon>
        <taxon>Dothideomycetes incertae sedis</taxon>
        <taxon>Trypetheliales</taxon>
        <taxon>Trypetheliaceae</taxon>
        <taxon>Viridothelium</taxon>
    </lineage>
</organism>
<proteinExistence type="predicted"/>
<dbReference type="PANTHER" id="PTHR43092">
    <property type="entry name" value="L-CYSTEINE DESULFHYDRASE"/>
    <property type="match status" value="1"/>
</dbReference>
<dbReference type="EMBL" id="ML991832">
    <property type="protein sequence ID" value="KAF2231033.1"/>
    <property type="molecule type" value="Genomic_DNA"/>
</dbReference>
<evidence type="ECO:0000313" key="4">
    <source>
        <dbReference type="Proteomes" id="UP000800092"/>
    </source>
</evidence>
<evidence type="ECO:0000259" key="2">
    <source>
        <dbReference type="Pfam" id="PF00266"/>
    </source>
</evidence>
<keyword evidence="1" id="KW-0663">Pyridoxal phosphate</keyword>
<dbReference type="PANTHER" id="PTHR43092:SF2">
    <property type="entry name" value="HERCYNYLCYSTEINE SULFOXIDE LYASE"/>
    <property type="match status" value="1"/>
</dbReference>
<dbReference type="Proteomes" id="UP000800092">
    <property type="component" value="Unassembled WGS sequence"/>
</dbReference>
<dbReference type="GO" id="GO:0016740">
    <property type="term" value="F:transferase activity"/>
    <property type="evidence" value="ECO:0007669"/>
    <property type="project" value="UniProtKB-KW"/>
</dbReference>
<protein>
    <submittedName>
        <fullName evidence="3">PLP-dependent transferase</fullName>
    </submittedName>
</protein>